<proteinExistence type="predicted"/>
<reference evidence="2" key="1">
    <citation type="submission" date="2016-10" db="EMBL/GenBank/DDBJ databases">
        <authorList>
            <person name="Varghese N."/>
            <person name="Submissions S."/>
        </authorList>
    </citation>
    <scope>NUCLEOTIDE SEQUENCE [LARGE SCALE GENOMIC DNA]</scope>
    <source>
        <strain evidence="2">CGMCC 1.6474</strain>
    </source>
</reference>
<gene>
    <name evidence="1" type="ORF">SAMN04488125_112117</name>
</gene>
<organism evidence="1 2">
    <name type="scientific">Methylorubrum salsuginis</name>
    <dbReference type="NCBI Taxonomy" id="414703"/>
    <lineage>
        <taxon>Bacteria</taxon>
        <taxon>Pseudomonadati</taxon>
        <taxon>Pseudomonadota</taxon>
        <taxon>Alphaproteobacteria</taxon>
        <taxon>Hyphomicrobiales</taxon>
        <taxon>Methylobacteriaceae</taxon>
        <taxon>Methylorubrum</taxon>
    </lineage>
</organism>
<evidence type="ECO:0008006" key="3">
    <source>
        <dbReference type="Google" id="ProtNLM"/>
    </source>
</evidence>
<dbReference type="SUPFAM" id="SSF51120">
    <property type="entry name" value="beta-Roll"/>
    <property type="match status" value="2"/>
</dbReference>
<dbReference type="GO" id="GO:0005509">
    <property type="term" value="F:calcium ion binding"/>
    <property type="evidence" value="ECO:0007669"/>
    <property type="project" value="InterPro"/>
</dbReference>
<protein>
    <recommendedName>
        <fullName evidence="3">Hemolysin-type calcium-binding repeat-containing protein</fullName>
    </recommendedName>
</protein>
<name>A0A1I4GKN8_9HYPH</name>
<dbReference type="Proteomes" id="UP000198804">
    <property type="component" value="Unassembled WGS sequence"/>
</dbReference>
<sequence length="448" mass="45975">MATFTATLAADFRDLDIYKTIRSSIFIPDAANGGAGGFKAQFALTSWVQIKGFGFAYATTPFGTVPYLGTTTSTETYINGKLAYTVTGLSITQQQAGVYINLSAAKVRDAVFGGADTLIGSKFDDILDGFGGGDTMKGGAGNDTYFVDSSADTVIEIVGGGTLDTVKARVSYTLQAKQEIEALSAADAKGTAKLALTGNEFANTITGNAGDNRIDGRAGADVMKGLAGSDTYFVDNALDQVIESAKDRGTDTVVTTVSYKLGAGQAIEQLSADVSTKLTNSAKIDLTGNAFANTIKGNAAANVINGGGASKTGAGADTLFGLGGKDTFVFDSAILTTKGAVIADNVAHLADFSVIDDTITLAKSVFAGLTADTKGVLVADQFKDIGKPGAKVDASDRVLYDSKSGALFYDKDGSGAAAAIKFATIDTFKTQVDSHGVSTVSHLDFLIG</sequence>
<dbReference type="STRING" id="414703.SAMN04488125_112117"/>
<dbReference type="Pfam" id="PF00353">
    <property type="entry name" value="HemolysinCabind"/>
    <property type="match status" value="4"/>
</dbReference>
<evidence type="ECO:0000313" key="1">
    <source>
        <dbReference type="EMBL" id="SFL30624.1"/>
    </source>
</evidence>
<dbReference type="Gene3D" id="2.150.10.10">
    <property type="entry name" value="Serralysin-like metalloprotease, C-terminal"/>
    <property type="match status" value="3"/>
</dbReference>
<keyword evidence="2" id="KW-1185">Reference proteome</keyword>
<dbReference type="AlphaFoldDB" id="A0A1I4GKN8"/>
<accession>A0A1I4GKN8</accession>
<dbReference type="InterPro" id="IPR011049">
    <property type="entry name" value="Serralysin-like_metalloprot_C"/>
</dbReference>
<dbReference type="PRINTS" id="PR00313">
    <property type="entry name" value="CABNDNGRPT"/>
</dbReference>
<dbReference type="EMBL" id="FOSV01000012">
    <property type="protein sequence ID" value="SFL30624.1"/>
    <property type="molecule type" value="Genomic_DNA"/>
</dbReference>
<evidence type="ECO:0000313" key="2">
    <source>
        <dbReference type="Proteomes" id="UP000198804"/>
    </source>
</evidence>
<dbReference type="InterPro" id="IPR001343">
    <property type="entry name" value="Hemolysn_Ca-bd"/>
</dbReference>